<accession>A0AAI8YIP1</accession>
<evidence type="ECO:0000313" key="3">
    <source>
        <dbReference type="Proteomes" id="UP001295740"/>
    </source>
</evidence>
<protein>
    <submittedName>
        <fullName evidence="2">Uu.00g001770.m01.CDS01</fullName>
    </submittedName>
</protein>
<gene>
    <name evidence="2" type="ORF">KHLLAP_LOCUS6515</name>
</gene>
<dbReference type="InterPro" id="IPR000182">
    <property type="entry name" value="GNAT_dom"/>
</dbReference>
<dbReference type="Proteomes" id="UP001295740">
    <property type="component" value="Unassembled WGS sequence"/>
</dbReference>
<evidence type="ECO:0000313" key="2">
    <source>
        <dbReference type="EMBL" id="CAJ2506047.1"/>
    </source>
</evidence>
<dbReference type="GO" id="GO:0016747">
    <property type="term" value="F:acyltransferase activity, transferring groups other than amino-acyl groups"/>
    <property type="evidence" value="ECO:0007669"/>
    <property type="project" value="InterPro"/>
</dbReference>
<dbReference type="AlphaFoldDB" id="A0AAI8YIP1"/>
<evidence type="ECO:0000259" key="1">
    <source>
        <dbReference type="PROSITE" id="PS51186"/>
    </source>
</evidence>
<name>A0AAI8YIP1_9PEZI</name>
<dbReference type="Gene3D" id="3.40.630.30">
    <property type="match status" value="1"/>
</dbReference>
<dbReference type="Pfam" id="PF13508">
    <property type="entry name" value="Acetyltransf_7"/>
    <property type="match status" value="1"/>
</dbReference>
<dbReference type="PANTHER" id="PTHR42791">
    <property type="entry name" value="GNAT FAMILY ACETYLTRANSFERASE"/>
    <property type="match status" value="1"/>
</dbReference>
<dbReference type="InterPro" id="IPR052523">
    <property type="entry name" value="Trichothecene_AcTrans"/>
</dbReference>
<dbReference type="SUPFAM" id="SSF55729">
    <property type="entry name" value="Acyl-CoA N-acyltransferases (Nat)"/>
    <property type="match status" value="1"/>
</dbReference>
<keyword evidence="3" id="KW-1185">Reference proteome</keyword>
<sequence length="290" mass="33027">MPVQVSPLTEADIPGAVSAIQEAFADDPYNNWVFDKSRFSPQRNAASLGLRCQWGMRNGIFQVAKEEGSDEVLGVACWLRHQSAGQPPSWYDWFESWRLWFNQVGMNLYYGRGGLNVKNYARRHELVWSDALYGVPSRVGPLSRVASFKWPCQYSDLNQTSAWLSGIDSFMQAPADLIDLQRYYIWKEAQAKAQSAVWTDPRGYYFLNIMVILPKAQNKGIGRLMMKAVTDQADAEDMNCYLESSRDVPNMQIYGRFGFKFAKELECNDDDTAINLFAMVREPHAGPQTN</sequence>
<dbReference type="CDD" id="cd04301">
    <property type="entry name" value="NAT_SF"/>
    <property type="match status" value="1"/>
</dbReference>
<feature type="domain" description="N-acetyltransferase" evidence="1">
    <location>
        <begin position="140"/>
        <end position="281"/>
    </location>
</feature>
<organism evidence="2 3">
    <name type="scientific">Anthostomella pinea</name>
    <dbReference type="NCBI Taxonomy" id="933095"/>
    <lineage>
        <taxon>Eukaryota</taxon>
        <taxon>Fungi</taxon>
        <taxon>Dikarya</taxon>
        <taxon>Ascomycota</taxon>
        <taxon>Pezizomycotina</taxon>
        <taxon>Sordariomycetes</taxon>
        <taxon>Xylariomycetidae</taxon>
        <taxon>Xylariales</taxon>
        <taxon>Xylariaceae</taxon>
        <taxon>Anthostomella</taxon>
    </lineage>
</organism>
<dbReference type="PROSITE" id="PS51186">
    <property type="entry name" value="GNAT"/>
    <property type="match status" value="1"/>
</dbReference>
<dbReference type="PANTHER" id="PTHR42791:SF4">
    <property type="entry name" value="ACETYLTRANSFERASE, GNAT FAMILY FAMILY (AFU_ORTHOLOGUE AFUA_4G09540)-RELATED"/>
    <property type="match status" value="1"/>
</dbReference>
<proteinExistence type="predicted"/>
<comment type="caution">
    <text evidence="2">The sequence shown here is derived from an EMBL/GenBank/DDBJ whole genome shotgun (WGS) entry which is preliminary data.</text>
</comment>
<reference evidence="2" key="1">
    <citation type="submission" date="2023-10" db="EMBL/GenBank/DDBJ databases">
        <authorList>
            <person name="Hackl T."/>
        </authorList>
    </citation>
    <scope>NUCLEOTIDE SEQUENCE</scope>
</reference>
<dbReference type="InterPro" id="IPR016181">
    <property type="entry name" value="Acyl_CoA_acyltransferase"/>
</dbReference>
<dbReference type="EMBL" id="CAUWAG010000008">
    <property type="protein sequence ID" value="CAJ2506047.1"/>
    <property type="molecule type" value="Genomic_DNA"/>
</dbReference>